<feature type="signal peptide" evidence="1">
    <location>
        <begin position="1"/>
        <end position="21"/>
    </location>
</feature>
<dbReference type="EMBL" id="NTBI01000007">
    <property type="protein sequence ID" value="PAX16367.1"/>
    <property type="molecule type" value="Genomic_DNA"/>
</dbReference>
<evidence type="ECO:0008006" key="4">
    <source>
        <dbReference type="Google" id="ProtNLM"/>
    </source>
</evidence>
<dbReference type="Proteomes" id="UP000217780">
    <property type="component" value="Unassembled WGS sequence"/>
</dbReference>
<dbReference type="AlphaFoldDB" id="A0A2A2T4J4"/>
<evidence type="ECO:0000313" key="2">
    <source>
        <dbReference type="EMBL" id="PAX16367.1"/>
    </source>
</evidence>
<evidence type="ECO:0000313" key="3">
    <source>
        <dbReference type="Proteomes" id="UP000217780"/>
    </source>
</evidence>
<sequence length="94" mass="9399">MSQIKNIAALAASLIALSACAATTPAEQKCGAGTCGKKESSAPAKDAACAKKEEGKEAACSKKEAACSKKEGKEAACSKKEAACSKKEAACSKK</sequence>
<organism evidence="2 3">
    <name type="scientific">Vandammella animalimorsus</name>
    <dbReference type="NCBI Taxonomy" id="2029117"/>
    <lineage>
        <taxon>Bacteria</taxon>
        <taxon>Pseudomonadati</taxon>
        <taxon>Pseudomonadota</taxon>
        <taxon>Betaproteobacteria</taxon>
        <taxon>Burkholderiales</taxon>
        <taxon>Comamonadaceae</taxon>
        <taxon>Vandammella</taxon>
    </lineage>
</organism>
<dbReference type="PROSITE" id="PS51257">
    <property type="entry name" value="PROKAR_LIPOPROTEIN"/>
    <property type="match status" value="1"/>
</dbReference>
<keyword evidence="1" id="KW-0732">Signal</keyword>
<evidence type="ECO:0000256" key="1">
    <source>
        <dbReference type="SAM" id="SignalP"/>
    </source>
</evidence>
<feature type="chain" id="PRO_5012991387" description="Lipoprotein" evidence="1">
    <location>
        <begin position="22"/>
        <end position="94"/>
    </location>
</feature>
<reference evidence="2 3" key="1">
    <citation type="submission" date="2017-08" db="EMBL/GenBank/DDBJ databases">
        <title>WGS of Clinical strains of the CDC Group NO-1 linked to zoonotic infections in humans.</title>
        <authorList>
            <person name="Bernier A.-M."/>
            <person name="Bernard K."/>
        </authorList>
    </citation>
    <scope>NUCLEOTIDE SEQUENCE [LARGE SCALE GENOMIC DNA]</scope>
    <source>
        <strain evidence="2 3">NML91-0035</strain>
    </source>
</reference>
<proteinExistence type="predicted"/>
<protein>
    <recommendedName>
        <fullName evidence="4">Lipoprotein</fullName>
    </recommendedName>
</protein>
<accession>A0A2A2T4J4</accession>
<comment type="caution">
    <text evidence="2">The sequence shown here is derived from an EMBL/GenBank/DDBJ whole genome shotgun (WGS) entry which is preliminary data.</text>
</comment>
<gene>
    <name evidence="2" type="ORF">CLI92_08395</name>
</gene>
<name>A0A2A2T4J4_9BURK</name>